<name>A0A0C9VEE4_SPHS4</name>
<reference evidence="1 2" key="1">
    <citation type="submission" date="2014-06" db="EMBL/GenBank/DDBJ databases">
        <title>Evolutionary Origins and Diversification of the Mycorrhizal Mutualists.</title>
        <authorList>
            <consortium name="DOE Joint Genome Institute"/>
            <consortium name="Mycorrhizal Genomics Consortium"/>
            <person name="Kohler A."/>
            <person name="Kuo A."/>
            <person name="Nagy L.G."/>
            <person name="Floudas D."/>
            <person name="Copeland A."/>
            <person name="Barry K.W."/>
            <person name="Cichocki N."/>
            <person name="Veneault-Fourrey C."/>
            <person name="LaButti K."/>
            <person name="Lindquist E.A."/>
            <person name="Lipzen A."/>
            <person name="Lundell T."/>
            <person name="Morin E."/>
            <person name="Murat C."/>
            <person name="Riley R."/>
            <person name="Ohm R."/>
            <person name="Sun H."/>
            <person name="Tunlid A."/>
            <person name="Henrissat B."/>
            <person name="Grigoriev I.V."/>
            <person name="Hibbett D.S."/>
            <person name="Martin F."/>
        </authorList>
    </citation>
    <scope>NUCLEOTIDE SEQUENCE [LARGE SCALE GENOMIC DNA]</scope>
    <source>
        <strain evidence="1 2">SS14</strain>
    </source>
</reference>
<keyword evidence="2" id="KW-1185">Reference proteome</keyword>
<evidence type="ECO:0000313" key="1">
    <source>
        <dbReference type="EMBL" id="KIJ35915.1"/>
    </source>
</evidence>
<dbReference type="OrthoDB" id="3044497at2759"/>
<protein>
    <recommendedName>
        <fullName evidence="3">Reverse transcriptase zinc-binding domain-containing protein</fullName>
    </recommendedName>
</protein>
<evidence type="ECO:0008006" key="3">
    <source>
        <dbReference type="Google" id="ProtNLM"/>
    </source>
</evidence>
<dbReference type="Proteomes" id="UP000054279">
    <property type="component" value="Unassembled WGS sequence"/>
</dbReference>
<proteinExistence type="predicted"/>
<sequence>ITQLRTGHVALNSFLKKCKAVPSALCPHCKQSETVVHYLIFCKKYTAQRRTLRCEAGRAASSVSRLLNDPKSVHCTLRFIAATKRFRNYLDVAIGDVPKR</sequence>
<gene>
    <name evidence="1" type="ORF">M422DRAFT_212437</name>
</gene>
<evidence type="ECO:0000313" key="2">
    <source>
        <dbReference type="Proteomes" id="UP000054279"/>
    </source>
</evidence>
<dbReference type="AlphaFoldDB" id="A0A0C9VEE4"/>
<dbReference type="EMBL" id="KN837183">
    <property type="protein sequence ID" value="KIJ35915.1"/>
    <property type="molecule type" value="Genomic_DNA"/>
</dbReference>
<organism evidence="1 2">
    <name type="scientific">Sphaerobolus stellatus (strain SS14)</name>
    <dbReference type="NCBI Taxonomy" id="990650"/>
    <lineage>
        <taxon>Eukaryota</taxon>
        <taxon>Fungi</taxon>
        <taxon>Dikarya</taxon>
        <taxon>Basidiomycota</taxon>
        <taxon>Agaricomycotina</taxon>
        <taxon>Agaricomycetes</taxon>
        <taxon>Phallomycetidae</taxon>
        <taxon>Geastrales</taxon>
        <taxon>Sphaerobolaceae</taxon>
        <taxon>Sphaerobolus</taxon>
    </lineage>
</organism>
<dbReference type="HOGENOM" id="CLU_146165_0_0_1"/>
<accession>A0A0C9VEE4</accession>
<feature type="non-terminal residue" evidence="1">
    <location>
        <position position="1"/>
    </location>
</feature>